<protein>
    <recommendedName>
        <fullName evidence="3">Restriction endonuclease type IV Mrr domain-containing protein</fullName>
    </recommendedName>
</protein>
<evidence type="ECO:0008006" key="3">
    <source>
        <dbReference type="Google" id="ProtNLM"/>
    </source>
</evidence>
<evidence type="ECO:0000313" key="2">
    <source>
        <dbReference type="Proteomes" id="UP000318017"/>
    </source>
</evidence>
<dbReference type="KEGG" id="ahel:Q31a_11970"/>
<dbReference type="EMBL" id="CP036298">
    <property type="protein sequence ID" value="QDV22904.1"/>
    <property type="molecule type" value="Genomic_DNA"/>
</dbReference>
<reference evidence="1 2" key="1">
    <citation type="submission" date="2019-02" db="EMBL/GenBank/DDBJ databases">
        <title>Deep-cultivation of Planctomycetes and their phenomic and genomic characterization uncovers novel biology.</title>
        <authorList>
            <person name="Wiegand S."/>
            <person name="Jogler M."/>
            <person name="Boedeker C."/>
            <person name="Pinto D."/>
            <person name="Vollmers J."/>
            <person name="Rivas-Marin E."/>
            <person name="Kohn T."/>
            <person name="Peeters S.H."/>
            <person name="Heuer A."/>
            <person name="Rast P."/>
            <person name="Oberbeckmann S."/>
            <person name="Bunk B."/>
            <person name="Jeske O."/>
            <person name="Meyerdierks A."/>
            <person name="Storesund J.E."/>
            <person name="Kallscheuer N."/>
            <person name="Luecker S."/>
            <person name="Lage O.M."/>
            <person name="Pohl T."/>
            <person name="Merkel B.J."/>
            <person name="Hornburger P."/>
            <person name="Mueller R.-W."/>
            <person name="Bruemmer F."/>
            <person name="Labrenz M."/>
            <person name="Spormann A.M."/>
            <person name="Op den Camp H."/>
            <person name="Overmann J."/>
            <person name="Amann R."/>
            <person name="Jetten M.S.M."/>
            <person name="Mascher T."/>
            <person name="Medema M.H."/>
            <person name="Devos D.P."/>
            <person name="Kaster A.-K."/>
            <person name="Ovreas L."/>
            <person name="Rohde M."/>
            <person name="Galperin M.Y."/>
            <person name="Jogler C."/>
        </authorList>
    </citation>
    <scope>NUCLEOTIDE SEQUENCE [LARGE SCALE GENOMIC DNA]</scope>
    <source>
        <strain evidence="1 2">Q31a</strain>
    </source>
</reference>
<organism evidence="1 2">
    <name type="scientific">Aureliella helgolandensis</name>
    <dbReference type="NCBI Taxonomy" id="2527968"/>
    <lineage>
        <taxon>Bacteria</taxon>
        <taxon>Pseudomonadati</taxon>
        <taxon>Planctomycetota</taxon>
        <taxon>Planctomycetia</taxon>
        <taxon>Pirellulales</taxon>
        <taxon>Pirellulaceae</taxon>
        <taxon>Aureliella</taxon>
    </lineage>
</organism>
<name>A0A518G2T4_9BACT</name>
<dbReference type="RefSeq" id="WP_145075175.1">
    <property type="nucleotide sequence ID" value="NZ_CP036298.1"/>
</dbReference>
<accession>A0A518G2T4</accession>
<dbReference type="AlphaFoldDB" id="A0A518G2T4"/>
<proteinExistence type="predicted"/>
<evidence type="ECO:0000313" key="1">
    <source>
        <dbReference type="EMBL" id="QDV22904.1"/>
    </source>
</evidence>
<keyword evidence="2" id="KW-1185">Reference proteome</keyword>
<dbReference type="Proteomes" id="UP000318017">
    <property type="component" value="Chromosome"/>
</dbReference>
<sequence length="261" mass="29936">MLTERAIRRRQSKKEGQAKAKLWLQTASHQECLKIANGGYDYGVTLSELRTTGLHIPHSQDRDYSWGFVKQVKSKVYHSLHKARRRPEPQWDNLLAILHNIRVGDRSNAHEHAIASILHALFTSSLGEPQMQVNIHGGRKRIDITYRNQAIGGFFKWLARHYKAQHVFVECKNYNPDPANPELDQLSGRFSPLRGQFGLLICRSISDKSLIAQRCRDTALDHRGFIVCLDDNDLCDLIQARGSLTVDPFSLLRQRFDNLIM</sequence>
<gene>
    <name evidence="1" type="ORF">Q31a_11970</name>
</gene>
<dbReference type="OrthoDB" id="6691177at2"/>